<protein>
    <submittedName>
        <fullName evidence="2">Uncharacterized protein</fullName>
    </submittedName>
</protein>
<dbReference type="Proteomes" id="UP000076603">
    <property type="component" value="Unassembled WGS sequence"/>
</dbReference>
<dbReference type="PATRIC" id="fig|1121326.3.peg.1949"/>
<comment type="caution">
    <text evidence="2">The sequence shown here is derived from an EMBL/GenBank/DDBJ whole genome shotgun (WGS) entry which is preliminary data.</text>
</comment>
<dbReference type="AlphaFoldDB" id="A0A162T239"/>
<organism evidence="2 3">
    <name type="scientific">Clostridium magnum DSM 2767</name>
    <dbReference type="NCBI Taxonomy" id="1121326"/>
    <lineage>
        <taxon>Bacteria</taxon>
        <taxon>Bacillati</taxon>
        <taxon>Bacillota</taxon>
        <taxon>Clostridia</taxon>
        <taxon>Eubacteriales</taxon>
        <taxon>Clostridiaceae</taxon>
        <taxon>Clostridium</taxon>
    </lineage>
</organism>
<gene>
    <name evidence="2" type="ORF">CLMAG_19620</name>
</gene>
<proteinExistence type="predicted"/>
<dbReference type="STRING" id="1121326.CLMAG_19620"/>
<keyword evidence="1" id="KW-0175">Coiled coil</keyword>
<dbReference type="EMBL" id="LWAE01000002">
    <property type="protein sequence ID" value="KZL92153.1"/>
    <property type="molecule type" value="Genomic_DNA"/>
</dbReference>
<reference evidence="2 3" key="1">
    <citation type="submission" date="2016-04" db="EMBL/GenBank/DDBJ databases">
        <title>Genome sequence of Clostridium magnum DSM 2767.</title>
        <authorList>
            <person name="Poehlein A."/>
            <person name="Uhlig R."/>
            <person name="Fischer R."/>
            <person name="Bahl H."/>
            <person name="Daniel R."/>
        </authorList>
    </citation>
    <scope>NUCLEOTIDE SEQUENCE [LARGE SCALE GENOMIC DNA]</scope>
    <source>
        <strain evidence="2 3">DSM 2767</strain>
    </source>
</reference>
<dbReference type="RefSeq" id="WP_066621431.1">
    <property type="nucleotide sequence ID" value="NZ_FQXL01000004.1"/>
</dbReference>
<evidence type="ECO:0000313" key="2">
    <source>
        <dbReference type="EMBL" id="KZL92153.1"/>
    </source>
</evidence>
<name>A0A162T239_9CLOT</name>
<evidence type="ECO:0000256" key="1">
    <source>
        <dbReference type="SAM" id="Coils"/>
    </source>
</evidence>
<evidence type="ECO:0000313" key="3">
    <source>
        <dbReference type="Proteomes" id="UP000076603"/>
    </source>
</evidence>
<sequence length="130" mass="15456">MKTNYKRTLRGYSSNEVNEKITQLNIEFKEEFNKYSSELSISTENNKKLKQELEELKLKMKSYKESKEKLQEVLYGSFVQAFGKVYDSEKMLNEMIEYKTQILETQEKKDSEIKSSINKLLKEVDCIIEK</sequence>
<accession>A0A162T239</accession>
<keyword evidence="3" id="KW-1185">Reference proteome</keyword>
<feature type="coiled-coil region" evidence="1">
    <location>
        <begin position="32"/>
        <end position="73"/>
    </location>
</feature>